<dbReference type="PANTHER" id="PTHR30055:SF151">
    <property type="entry name" value="TRANSCRIPTIONAL REGULATORY PROTEIN"/>
    <property type="match status" value="1"/>
</dbReference>
<dbReference type="Pfam" id="PF02909">
    <property type="entry name" value="TetR_C_1"/>
    <property type="match status" value="1"/>
</dbReference>
<feature type="region of interest" description="Disordered" evidence="6">
    <location>
        <begin position="1"/>
        <end position="20"/>
    </location>
</feature>
<dbReference type="InterPro" id="IPR003012">
    <property type="entry name" value="Tet_transcr_reg_TetR"/>
</dbReference>
<dbReference type="InterPro" id="IPR001647">
    <property type="entry name" value="HTH_TetR"/>
</dbReference>
<feature type="compositionally biased region" description="Basic and acidic residues" evidence="6">
    <location>
        <begin position="1"/>
        <end position="17"/>
    </location>
</feature>
<keyword evidence="2" id="KW-0805">Transcription regulation</keyword>
<dbReference type="GO" id="GO:0000976">
    <property type="term" value="F:transcription cis-regulatory region binding"/>
    <property type="evidence" value="ECO:0007669"/>
    <property type="project" value="TreeGrafter"/>
</dbReference>
<dbReference type="Pfam" id="PF00440">
    <property type="entry name" value="TetR_N"/>
    <property type="match status" value="1"/>
</dbReference>
<evidence type="ECO:0000256" key="3">
    <source>
        <dbReference type="ARBA" id="ARBA00023125"/>
    </source>
</evidence>
<evidence type="ECO:0000256" key="2">
    <source>
        <dbReference type="ARBA" id="ARBA00023015"/>
    </source>
</evidence>
<evidence type="ECO:0000256" key="5">
    <source>
        <dbReference type="PROSITE-ProRule" id="PRU00335"/>
    </source>
</evidence>
<dbReference type="GO" id="GO:0045892">
    <property type="term" value="P:negative regulation of DNA-templated transcription"/>
    <property type="evidence" value="ECO:0007669"/>
    <property type="project" value="InterPro"/>
</dbReference>
<dbReference type="InterPro" id="IPR036271">
    <property type="entry name" value="Tet_transcr_reg_TetR-rel_C_sf"/>
</dbReference>
<name>A0A4T2C6W5_9MICO</name>
<dbReference type="GO" id="GO:0046677">
    <property type="term" value="P:response to antibiotic"/>
    <property type="evidence" value="ECO:0007669"/>
    <property type="project" value="InterPro"/>
</dbReference>
<dbReference type="EMBL" id="QYRT01000005">
    <property type="protein sequence ID" value="TIH39880.1"/>
    <property type="molecule type" value="Genomic_DNA"/>
</dbReference>
<dbReference type="PROSITE" id="PS50977">
    <property type="entry name" value="HTH_TETR_2"/>
    <property type="match status" value="1"/>
</dbReference>
<evidence type="ECO:0000313" key="8">
    <source>
        <dbReference type="EMBL" id="TIH39880.1"/>
    </source>
</evidence>
<dbReference type="AlphaFoldDB" id="A0A4T2C6W5"/>
<accession>A0A4T2C6W5</accession>
<dbReference type="SUPFAM" id="SSF46689">
    <property type="entry name" value="Homeodomain-like"/>
    <property type="match status" value="1"/>
</dbReference>
<dbReference type="Proteomes" id="UP000306192">
    <property type="component" value="Unassembled WGS sequence"/>
</dbReference>
<dbReference type="PRINTS" id="PR00400">
    <property type="entry name" value="TETREPRESSOR"/>
</dbReference>
<keyword evidence="4" id="KW-0804">Transcription</keyword>
<evidence type="ECO:0000313" key="9">
    <source>
        <dbReference type="Proteomes" id="UP000306192"/>
    </source>
</evidence>
<keyword evidence="3 5" id="KW-0238">DNA-binding</keyword>
<feature type="domain" description="HTH tetR-type" evidence="7">
    <location>
        <begin position="26"/>
        <end position="86"/>
    </location>
</feature>
<dbReference type="PANTHER" id="PTHR30055">
    <property type="entry name" value="HTH-TYPE TRANSCRIPTIONAL REGULATOR RUTR"/>
    <property type="match status" value="1"/>
</dbReference>
<keyword evidence="9" id="KW-1185">Reference proteome</keyword>
<dbReference type="InterPro" id="IPR009057">
    <property type="entry name" value="Homeodomain-like_sf"/>
</dbReference>
<evidence type="ECO:0000259" key="7">
    <source>
        <dbReference type="PROSITE" id="PS50977"/>
    </source>
</evidence>
<dbReference type="OrthoDB" id="3432043at2"/>
<organism evidence="8 9">
    <name type="scientific">Subtercola vilae</name>
    <dbReference type="NCBI Taxonomy" id="2056433"/>
    <lineage>
        <taxon>Bacteria</taxon>
        <taxon>Bacillati</taxon>
        <taxon>Actinomycetota</taxon>
        <taxon>Actinomycetes</taxon>
        <taxon>Micrococcales</taxon>
        <taxon>Microbacteriaceae</taxon>
        <taxon>Subtercola</taxon>
    </lineage>
</organism>
<protein>
    <submittedName>
        <fullName evidence="8">TetR/AcrR family transcriptional regulator</fullName>
    </submittedName>
</protein>
<gene>
    <name evidence="8" type="ORF">D4765_03700</name>
</gene>
<reference evidence="8 9" key="1">
    <citation type="journal article" date="2019" name="Microorganisms">
        <title>Systematic Affiliation and Genome Analysis of Subtercola vilae DB165(T) with Particular Emphasis on Cold Adaptation of an Isolate from a High-Altitude Cold Volcano Lake.</title>
        <authorList>
            <person name="Villalobos A.S."/>
            <person name="Wiese J."/>
            <person name="Imhoff J.F."/>
            <person name="Dorador C."/>
            <person name="Keller A."/>
            <person name="Hentschel U."/>
        </authorList>
    </citation>
    <scope>NUCLEOTIDE SEQUENCE [LARGE SCALE GENOMIC DNA]</scope>
    <source>
        <strain evidence="8 9">DB165</strain>
    </source>
</reference>
<evidence type="ECO:0000256" key="1">
    <source>
        <dbReference type="ARBA" id="ARBA00022491"/>
    </source>
</evidence>
<proteinExistence type="predicted"/>
<dbReference type="SUPFAM" id="SSF48498">
    <property type="entry name" value="Tetracyclin repressor-like, C-terminal domain"/>
    <property type="match status" value="1"/>
</dbReference>
<keyword evidence="1" id="KW-0678">Repressor</keyword>
<feature type="DNA-binding region" description="H-T-H motif" evidence="5">
    <location>
        <begin position="49"/>
        <end position="68"/>
    </location>
</feature>
<sequence>MLNSEQRNDVHPVDHHRGAGRPATALLNRKRITDAAMRLIRSKGPDGLTMAGLASALGVSAAALYNHADSKNMILRWVEDRLMQMIDVSAFGEIDWRSATIVWARNYWRVMRDNNQFVEAIAKTPIGGAPQTIAMYEAVAAGLLAGGWPLERIVPAIIAIESFIYGSAFDAQAPESLLDPGELSADAPVFSRAVGHYRSADYNVAAEHTFEDGLAALLTGLALSAGVRG</sequence>
<dbReference type="PRINTS" id="PR00455">
    <property type="entry name" value="HTHTETR"/>
</dbReference>
<dbReference type="Gene3D" id="1.10.357.10">
    <property type="entry name" value="Tetracycline Repressor, domain 2"/>
    <property type="match status" value="1"/>
</dbReference>
<evidence type="ECO:0000256" key="4">
    <source>
        <dbReference type="ARBA" id="ARBA00023163"/>
    </source>
</evidence>
<dbReference type="InterPro" id="IPR050109">
    <property type="entry name" value="HTH-type_TetR-like_transc_reg"/>
</dbReference>
<dbReference type="InterPro" id="IPR004111">
    <property type="entry name" value="Repressor_TetR_C"/>
</dbReference>
<comment type="caution">
    <text evidence="8">The sequence shown here is derived from an EMBL/GenBank/DDBJ whole genome shotgun (WGS) entry which is preliminary data.</text>
</comment>
<evidence type="ECO:0000256" key="6">
    <source>
        <dbReference type="SAM" id="MobiDB-lite"/>
    </source>
</evidence>
<dbReference type="GO" id="GO:0003700">
    <property type="term" value="F:DNA-binding transcription factor activity"/>
    <property type="evidence" value="ECO:0007669"/>
    <property type="project" value="TreeGrafter"/>
</dbReference>